<dbReference type="Proteomes" id="UP000651475">
    <property type="component" value="Unassembled WGS sequence"/>
</dbReference>
<evidence type="ECO:0000313" key="2">
    <source>
        <dbReference type="Proteomes" id="UP000651475"/>
    </source>
</evidence>
<organism evidence="1 2">
    <name type="scientific">Parabacteroides hominis</name>
    <dbReference type="NCBI Taxonomy" id="2763057"/>
    <lineage>
        <taxon>Bacteria</taxon>
        <taxon>Pseudomonadati</taxon>
        <taxon>Bacteroidota</taxon>
        <taxon>Bacteroidia</taxon>
        <taxon>Bacteroidales</taxon>
        <taxon>Tannerellaceae</taxon>
        <taxon>Parabacteroides</taxon>
    </lineage>
</organism>
<accession>A0ABR7DPN4</accession>
<dbReference type="EMBL" id="JACOOJ010000014">
    <property type="protein sequence ID" value="MBC5633020.1"/>
    <property type="molecule type" value="Genomic_DNA"/>
</dbReference>
<comment type="caution">
    <text evidence="1">The sequence shown here is derived from an EMBL/GenBank/DDBJ whole genome shotgun (WGS) entry which is preliminary data.</text>
</comment>
<keyword evidence="2" id="KW-1185">Reference proteome</keyword>
<evidence type="ECO:0000313" key="1">
    <source>
        <dbReference type="EMBL" id="MBC5633020.1"/>
    </source>
</evidence>
<gene>
    <name evidence="1" type="ORF">H8S65_09590</name>
</gene>
<name>A0ABR7DPN4_9BACT</name>
<reference evidence="1 2" key="1">
    <citation type="submission" date="2020-08" db="EMBL/GenBank/DDBJ databases">
        <title>Genome public.</title>
        <authorList>
            <person name="Liu C."/>
            <person name="Sun Q."/>
        </authorList>
    </citation>
    <scope>NUCLEOTIDE SEQUENCE [LARGE SCALE GENOMIC DNA]</scope>
    <source>
        <strain evidence="1 2">NSJ-79</strain>
    </source>
</reference>
<sequence>MRANKKIMTWTTRVMVTLVLTMSIGFLGHADESGAKIVLESLCQSEKYTS</sequence>
<dbReference type="RefSeq" id="WP_186929771.1">
    <property type="nucleotide sequence ID" value="NZ_JACOOJ010000014.1"/>
</dbReference>
<proteinExistence type="predicted"/>
<protein>
    <submittedName>
        <fullName evidence="1">Uncharacterized protein</fullName>
    </submittedName>
</protein>